<dbReference type="Pfam" id="PF04055">
    <property type="entry name" value="Radical_SAM"/>
    <property type="match status" value="1"/>
</dbReference>
<dbReference type="SFLD" id="SFLDS00029">
    <property type="entry name" value="Radical_SAM"/>
    <property type="match status" value="1"/>
</dbReference>
<evidence type="ECO:0000313" key="3">
    <source>
        <dbReference type="Proteomes" id="UP000234748"/>
    </source>
</evidence>
<keyword evidence="3" id="KW-1185">Reference proteome</keyword>
<dbReference type="RefSeq" id="WP_101640277.1">
    <property type="nucleotide sequence ID" value="NZ_PGUY01000010.1"/>
</dbReference>
<dbReference type="EMBL" id="PGUY01000010">
    <property type="protein sequence ID" value="PLT31240.1"/>
    <property type="molecule type" value="Genomic_DNA"/>
</dbReference>
<dbReference type="AlphaFoldDB" id="A0A2N5MA55"/>
<dbReference type="OrthoDB" id="9808022at2"/>
<dbReference type="NCBIfam" id="NF006061">
    <property type="entry name" value="PRK08207.1-4"/>
    <property type="match status" value="1"/>
</dbReference>
<dbReference type="SFLD" id="SFLDF00310">
    <property type="entry name" value="oxygen-independent_coproporphy"/>
    <property type="match status" value="1"/>
</dbReference>
<dbReference type="GO" id="GO:0003824">
    <property type="term" value="F:catalytic activity"/>
    <property type="evidence" value="ECO:0007669"/>
    <property type="project" value="InterPro"/>
</dbReference>
<feature type="domain" description="Radical SAM core" evidence="1">
    <location>
        <begin position="166"/>
        <end position="402"/>
    </location>
</feature>
<dbReference type="InterPro" id="IPR023995">
    <property type="entry name" value="HemZ"/>
</dbReference>
<protein>
    <submittedName>
        <fullName evidence="2">Coproporphyrinogen III oxidase</fullName>
    </submittedName>
</protein>
<dbReference type="InterPro" id="IPR058240">
    <property type="entry name" value="rSAM_sf"/>
</dbReference>
<dbReference type="InterPro" id="IPR023404">
    <property type="entry name" value="rSAM_horseshoe"/>
</dbReference>
<dbReference type="PANTHER" id="PTHR13932">
    <property type="entry name" value="COPROPORPHYRINIGEN III OXIDASE"/>
    <property type="match status" value="1"/>
</dbReference>
<dbReference type="InterPro" id="IPR007197">
    <property type="entry name" value="rSAM"/>
</dbReference>
<dbReference type="PROSITE" id="PS51918">
    <property type="entry name" value="RADICAL_SAM"/>
    <property type="match status" value="1"/>
</dbReference>
<evidence type="ECO:0000259" key="1">
    <source>
        <dbReference type="PROSITE" id="PS51918"/>
    </source>
</evidence>
<dbReference type="SFLD" id="SFLDG01082">
    <property type="entry name" value="B12-binding_domain_containing"/>
    <property type="match status" value="1"/>
</dbReference>
<dbReference type="CDD" id="cd01335">
    <property type="entry name" value="Radical_SAM"/>
    <property type="match status" value="1"/>
</dbReference>
<dbReference type="GO" id="GO:0005737">
    <property type="term" value="C:cytoplasm"/>
    <property type="evidence" value="ECO:0007669"/>
    <property type="project" value="TreeGrafter"/>
</dbReference>
<dbReference type="PANTHER" id="PTHR13932:SF1">
    <property type="entry name" value="OXYGEN-INDEPENDENT COPROPORPHYRINOGEN-III OXIDASE-LIKE PROTEIN HEMZ"/>
    <property type="match status" value="1"/>
</dbReference>
<dbReference type="NCBIfam" id="TIGR03994">
    <property type="entry name" value="rSAM_HemZ"/>
    <property type="match status" value="1"/>
</dbReference>
<accession>A0A2N5MA55</accession>
<comment type="caution">
    <text evidence="2">The sequence shown here is derived from an EMBL/GenBank/DDBJ whole genome shotgun (WGS) entry which is preliminary data.</text>
</comment>
<dbReference type="SUPFAM" id="SSF102114">
    <property type="entry name" value="Radical SAM enzymes"/>
    <property type="match status" value="1"/>
</dbReference>
<dbReference type="Proteomes" id="UP000234748">
    <property type="component" value="Unassembled WGS sequence"/>
</dbReference>
<dbReference type="SFLD" id="SFLDG01065">
    <property type="entry name" value="anaerobic_coproporphyrinogen-I"/>
    <property type="match status" value="1"/>
</dbReference>
<dbReference type="GO" id="GO:0006779">
    <property type="term" value="P:porphyrin-containing compound biosynthetic process"/>
    <property type="evidence" value="ECO:0007669"/>
    <property type="project" value="TreeGrafter"/>
</dbReference>
<reference evidence="2 3" key="1">
    <citation type="submission" date="2017-11" db="EMBL/GenBank/DDBJ databases">
        <title>Comparitive Functional Genomics of Dry Heat Resistant strains isolated from the Viking Spacecraft.</title>
        <authorList>
            <person name="Seuylemezian A."/>
            <person name="Cooper K."/>
            <person name="Vaishampayan P."/>
        </authorList>
    </citation>
    <scope>NUCLEOTIDE SEQUENCE [LARGE SCALE GENOMIC DNA]</scope>
    <source>
        <strain evidence="2 3">V1-29</strain>
    </source>
</reference>
<organism evidence="2 3">
    <name type="scientific">Peribacillus deserti</name>
    <dbReference type="NCBI Taxonomy" id="673318"/>
    <lineage>
        <taxon>Bacteria</taxon>
        <taxon>Bacillati</taxon>
        <taxon>Bacillota</taxon>
        <taxon>Bacilli</taxon>
        <taxon>Bacillales</taxon>
        <taxon>Bacillaceae</taxon>
        <taxon>Peribacillus</taxon>
    </lineage>
</organism>
<dbReference type="InterPro" id="IPR034505">
    <property type="entry name" value="Coproporphyrinogen-III_oxidase"/>
</dbReference>
<dbReference type="Gene3D" id="3.80.30.20">
    <property type="entry name" value="tm_1862 like domain"/>
    <property type="match status" value="1"/>
</dbReference>
<dbReference type="GO" id="GO:0051539">
    <property type="term" value="F:4 iron, 4 sulfur cluster binding"/>
    <property type="evidence" value="ECO:0007669"/>
    <property type="project" value="TreeGrafter"/>
</dbReference>
<dbReference type="InterPro" id="IPR006638">
    <property type="entry name" value="Elp3/MiaA/NifB-like_rSAM"/>
</dbReference>
<sequence length="502" mass="57179">MYIQISGIEDERLIRPFTNIANLFFEESKVSFTAAENPDFLAEFNIKGTLTGTVSLTDVKEGSNYQADITGTIPSGSTDKEIFKQLKDSYCKAYLTVLQEATGVVQKWGILTGIRPTKLLHKKMQEGIPEKQAHQDLLENYLISPQKIDLMQKIVDRQLSVVPDLYSLQNEVSIYIGIPFCPTKCAYCTFPAYAINGRQGSVHSFLGGLHYEMREIGKWLKENQIKITTVYYGGGTPTSITAEEMDMLYEEMYESFPDVKTIREITVEAGRPDTITPEKLEVLNKWNIDRISINPQSYIQETLKAIGRHHTVEETIEKYKLAREWNMNNINMDLIIGLPGEGTKEFAYTLSETAKLMPESLTVHTLSFKRASEMTRNKQKYQVASRPEVEKMMEMAEEWTAEQGYTPYYLYRQKNILGNLENVGYSIPGQESIYNIMIMEEMQTIIGLGCGAASKFVHPQTGKIVQFANPKDPKSYNDSFENYTLQKIALLEETFSINKTVR</sequence>
<gene>
    <name evidence="2" type="ORF">CUU66_03425</name>
</gene>
<evidence type="ECO:0000313" key="2">
    <source>
        <dbReference type="EMBL" id="PLT31240.1"/>
    </source>
</evidence>
<proteinExistence type="predicted"/>
<name>A0A2N5MA55_9BACI</name>
<dbReference type="SMART" id="SM00729">
    <property type="entry name" value="Elp3"/>
    <property type="match status" value="1"/>
</dbReference>